<sequence length="186" mass="20211">MSLEEIQAVKVKRNSLRERLEKRKKERQDLLGGGGSSPGPSVLIKTEAGAGGAGGDDKSKILLTAIKLEQDIDAEVEKALVQVLADRTAILPTNSSQIAQRVEKLIQKPTPHETVRYYLQKLSGQHLVSVKEVSIGGSVGYEVISAEHGALQTLHDEVLMNHGEDRESAKRKAIKEEKDLDSKVAG</sequence>
<protein>
    <submittedName>
        <fullName evidence="2">Uncharacterized protein</fullName>
    </submittedName>
</protein>
<feature type="region of interest" description="Disordered" evidence="1">
    <location>
        <begin position="164"/>
        <end position="186"/>
    </location>
</feature>
<feature type="compositionally biased region" description="Basic and acidic residues" evidence="1">
    <location>
        <begin position="17"/>
        <end position="29"/>
    </location>
</feature>
<evidence type="ECO:0000256" key="1">
    <source>
        <dbReference type="SAM" id="MobiDB-lite"/>
    </source>
</evidence>
<evidence type="ECO:0000313" key="3">
    <source>
        <dbReference type="Proteomes" id="UP001562425"/>
    </source>
</evidence>
<dbReference type="Proteomes" id="UP001562425">
    <property type="component" value="Unassembled WGS sequence"/>
</dbReference>
<feature type="region of interest" description="Disordered" evidence="1">
    <location>
        <begin position="17"/>
        <end position="56"/>
    </location>
</feature>
<gene>
    <name evidence="2" type="ORF">pipiens_006006</name>
</gene>
<dbReference type="AlphaFoldDB" id="A0ABD1DSN6"/>
<evidence type="ECO:0000313" key="2">
    <source>
        <dbReference type="EMBL" id="KAL1402638.1"/>
    </source>
</evidence>
<reference evidence="2 3" key="1">
    <citation type="submission" date="2024-05" db="EMBL/GenBank/DDBJ databases">
        <title>Culex pipiens pipiens assembly and annotation.</title>
        <authorList>
            <person name="Alout H."/>
            <person name="Durand T."/>
        </authorList>
    </citation>
    <scope>NUCLEOTIDE SEQUENCE [LARGE SCALE GENOMIC DNA]</scope>
    <source>
        <strain evidence="2">HA-2024</strain>
        <tissue evidence="2">Whole body</tissue>
    </source>
</reference>
<proteinExistence type="predicted"/>
<keyword evidence="3" id="KW-1185">Reference proteome</keyword>
<accession>A0ABD1DSN6</accession>
<dbReference type="EMBL" id="JBEHCU010002651">
    <property type="protein sequence ID" value="KAL1402638.1"/>
    <property type="molecule type" value="Genomic_DNA"/>
</dbReference>
<comment type="caution">
    <text evidence="2">The sequence shown here is derived from an EMBL/GenBank/DDBJ whole genome shotgun (WGS) entry which is preliminary data.</text>
</comment>
<name>A0ABD1DSN6_CULPP</name>
<organism evidence="2 3">
    <name type="scientific">Culex pipiens pipiens</name>
    <name type="common">Northern house mosquito</name>
    <dbReference type="NCBI Taxonomy" id="38569"/>
    <lineage>
        <taxon>Eukaryota</taxon>
        <taxon>Metazoa</taxon>
        <taxon>Ecdysozoa</taxon>
        <taxon>Arthropoda</taxon>
        <taxon>Hexapoda</taxon>
        <taxon>Insecta</taxon>
        <taxon>Pterygota</taxon>
        <taxon>Neoptera</taxon>
        <taxon>Endopterygota</taxon>
        <taxon>Diptera</taxon>
        <taxon>Nematocera</taxon>
        <taxon>Culicoidea</taxon>
        <taxon>Culicidae</taxon>
        <taxon>Culicinae</taxon>
        <taxon>Culicini</taxon>
        <taxon>Culex</taxon>
        <taxon>Culex</taxon>
    </lineage>
</organism>